<dbReference type="Pfam" id="PF00034">
    <property type="entry name" value="Cytochrom_C"/>
    <property type="match status" value="1"/>
</dbReference>
<evidence type="ECO:0000259" key="6">
    <source>
        <dbReference type="PROSITE" id="PS51007"/>
    </source>
</evidence>
<organism evidence="7 8">
    <name type="scientific">Silvibacterium dinghuense</name>
    <dbReference type="NCBI Taxonomy" id="1560006"/>
    <lineage>
        <taxon>Bacteria</taxon>
        <taxon>Pseudomonadati</taxon>
        <taxon>Acidobacteriota</taxon>
        <taxon>Terriglobia</taxon>
        <taxon>Terriglobales</taxon>
        <taxon>Acidobacteriaceae</taxon>
        <taxon>Silvibacterium</taxon>
    </lineage>
</organism>
<name>A0A4Q1SA15_9BACT</name>
<dbReference type="InterPro" id="IPR036909">
    <property type="entry name" value="Cyt_c-like_dom_sf"/>
</dbReference>
<dbReference type="InterPro" id="IPR051459">
    <property type="entry name" value="Cytochrome_c-type_DH"/>
</dbReference>
<feature type="domain" description="Cytochrome c" evidence="6">
    <location>
        <begin position="147"/>
        <end position="230"/>
    </location>
</feature>
<feature type="signal peptide" evidence="5">
    <location>
        <begin position="1"/>
        <end position="27"/>
    </location>
</feature>
<keyword evidence="2 4" id="KW-0479">Metal-binding</keyword>
<keyword evidence="3 4" id="KW-0408">Iron</keyword>
<dbReference type="GO" id="GO:0009055">
    <property type="term" value="F:electron transfer activity"/>
    <property type="evidence" value="ECO:0007669"/>
    <property type="project" value="InterPro"/>
</dbReference>
<evidence type="ECO:0000256" key="5">
    <source>
        <dbReference type="SAM" id="SignalP"/>
    </source>
</evidence>
<evidence type="ECO:0000256" key="1">
    <source>
        <dbReference type="ARBA" id="ARBA00022617"/>
    </source>
</evidence>
<dbReference type="PROSITE" id="PS51257">
    <property type="entry name" value="PROKAR_LIPOPROTEIN"/>
    <property type="match status" value="1"/>
</dbReference>
<evidence type="ECO:0000313" key="7">
    <source>
        <dbReference type="EMBL" id="RXS93837.1"/>
    </source>
</evidence>
<dbReference type="SUPFAM" id="SSF46626">
    <property type="entry name" value="Cytochrome c"/>
    <property type="match status" value="2"/>
</dbReference>
<dbReference type="Proteomes" id="UP000290253">
    <property type="component" value="Unassembled WGS sequence"/>
</dbReference>
<sequence length="243" mass="25325">MKLRLISSSFAARTIPALAVSALLAFAAGCDQAPGAKRVEIVERPDSITNFHTLYTQNCQGCHGPSGQNGAAYSIGNPAYAHWVDEATLRKVIASGEPGTQMPAFAQSSGGMLTDAQVDALVKGVKGEFGAGSDSGPSLPYTSTATGDAASGQKLYESTCVKCHQGTKTPTDPTYLALVNDQTLRTILVAGRPDLGMPDATGMAHGKQVAGYPLNDQQVADVIAYLNSLRVKTPGQPYPSPQQ</sequence>
<dbReference type="RefSeq" id="WP_129209685.1">
    <property type="nucleotide sequence ID" value="NZ_BMGU01000002.1"/>
</dbReference>
<keyword evidence="5" id="KW-0732">Signal</keyword>
<dbReference type="OrthoDB" id="9779283at2"/>
<accession>A0A4Q1SA15</accession>
<keyword evidence="1 4" id="KW-0349">Heme</keyword>
<protein>
    <submittedName>
        <fullName evidence="7">C-type cytochrome</fullName>
    </submittedName>
</protein>
<evidence type="ECO:0000256" key="3">
    <source>
        <dbReference type="ARBA" id="ARBA00023004"/>
    </source>
</evidence>
<feature type="chain" id="PRO_5020576933" evidence="5">
    <location>
        <begin position="28"/>
        <end position="243"/>
    </location>
</feature>
<feature type="domain" description="Cytochrome c" evidence="6">
    <location>
        <begin position="30"/>
        <end position="129"/>
    </location>
</feature>
<dbReference type="PANTHER" id="PTHR35008">
    <property type="entry name" value="BLL4482 PROTEIN-RELATED"/>
    <property type="match status" value="1"/>
</dbReference>
<dbReference type="GO" id="GO:0046872">
    <property type="term" value="F:metal ion binding"/>
    <property type="evidence" value="ECO:0007669"/>
    <property type="project" value="UniProtKB-KW"/>
</dbReference>
<dbReference type="AlphaFoldDB" id="A0A4Q1SA15"/>
<evidence type="ECO:0000256" key="4">
    <source>
        <dbReference type="PROSITE-ProRule" id="PRU00433"/>
    </source>
</evidence>
<dbReference type="Pfam" id="PF13442">
    <property type="entry name" value="Cytochrome_CBB3"/>
    <property type="match status" value="1"/>
</dbReference>
<dbReference type="EMBL" id="SDMK01000004">
    <property type="protein sequence ID" value="RXS93837.1"/>
    <property type="molecule type" value="Genomic_DNA"/>
</dbReference>
<dbReference type="InterPro" id="IPR009056">
    <property type="entry name" value="Cyt_c-like_dom"/>
</dbReference>
<dbReference type="PANTHER" id="PTHR35008:SF8">
    <property type="entry name" value="ALCOHOL DEHYDROGENASE CYTOCHROME C SUBUNIT"/>
    <property type="match status" value="1"/>
</dbReference>
<proteinExistence type="predicted"/>
<keyword evidence="8" id="KW-1185">Reference proteome</keyword>
<evidence type="ECO:0000256" key="2">
    <source>
        <dbReference type="ARBA" id="ARBA00022723"/>
    </source>
</evidence>
<dbReference type="PROSITE" id="PS51007">
    <property type="entry name" value="CYTC"/>
    <property type="match status" value="2"/>
</dbReference>
<gene>
    <name evidence="7" type="ORF">ESZ00_17510</name>
</gene>
<dbReference type="GO" id="GO:0020037">
    <property type="term" value="F:heme binding"/>
    <property type="evidence" value="ECO:0007669"/>
    <property type="project" value="InterPro"/>
</dbReference>
<evidence type="ECO:0000313" key="8">
    <source>
        <dbReference type="Proteomes" id="UP000290253"/>
    </source>
</evidence>
<dbReference type="Gene3D" id="1.10.760.10">
    <property type="entry name" value="Cytochrome c-like domain"/>
    <property type="match status" value="2"/>
</dbReference>
<reference evidence="7 8" key="1">
    <citation type="journal article" date="2016" name="Int. J. Syst. Evol. Microbiol.">
        <title>Acidipila dinghuensis sp. nov., an acidobacterium isolated from forest soil.</title>
        <authorList>
            <person name="Jiang Y.W."/>
            <person name="Wang J."/>
            <person name="Chen M.H."/>
            <person name="Lv Y.Y."/>
            <person name="Qiu L.H."/>
        </authorList>
    </citation>
    <scope>NUCLEOTIDE SEQUENCE [LARGE SCALE GENOMIC DNA]</scope>
    <source>
        <strain evidence="7 8">DHOF10</strain>
    </source>
</reference>
<comment type="caution">
    <text evidence="7">The sequence shown here is derived from an EMBL/GenBank/DDBJ whole genome shotgun (WGS) entry which is preliminary data.</text>
</comment>